<accession>A0A076G7A7</accession>
<dbReference type="EMBL" id="KM083128">
    <property type="protein sequence ID" value="AII28187.1"/>
    <property type="molecule type" value="Genomic_DNA"/>
</dbReference>
<proteinExistence type="predicted"/>
<dbReference type="RefSeq" id="YP_009125422.1">
    <property type="nucleotide sequence ID" value="NC_026597.1"/>
</dbReference>
<reference evidence="1 2" key="1">
    <citation type="submission" date="2014-07" db="EMBL/GenBank/DDBJ databases">
        <authorList>
            <person name="Simmons-Yager K."/>
            <person name="Taylor B.J."/>
            <person name="Thorniley A.J."/>
            <person name="Dasenko M.A."/>
            <person name="Denver D.R."/>
            <person name="Garcia-Ruiz H."/>
            <person name="Hoyer J.S."/>
            <person name="Jogdeo S."/>
            <person name="Sullivan C.M."/>
            <person name="Peterson M.R."/>
            <person name="Rowley E.R."/>
            <person name="Schnitzler C.E."/>
            <person name="Vining K.J."/>
            <person name="Almabruk K.H."/>
            <person name="Banawas S."/>
            <person name="Beatty C."/>
            <person name="Bullock C.J."/>
            <person name="Cappellazzi J.E."/>
            <person name="Chagani S.E."/>
            <person name="Chatterjee P."/>
            <person name="Cram E.D."/>
            <person name="Elorriaga M.E.S.T.E.F.A."/>
            <person name="Esser M."/>
            <person name="Fellows E.J."/>
            <person name="Garcia G.R."/>
            <person name="Gullaba J.M."/>
            <person name="Kinsley M.A."/>
            <person name="Luo F."/>
            <person name="Mcginnis M."/>
            <person name="Paquette C.E."/>
            <person name="Reddekopp R.L."/>
            <person name="Rosen K.L."/>
            <person name="Sahlfeld L.M."/>
            <person name="Vondras A.M."/>
            <person name="Wang J.X."/>
            <person name="Weiss E.S."/>
            <person name="Wernick R."/>
            <person name="Abuelizz H.A."/>
            <person name="Amaro Y."/>
            <person name="Archer C.L."/>
            <person name="Basu A."/>
            <person name="Bellinger M.R."/>
            <person name="Johnson S.F."/>
            <person name="Kitchen S.A."/>
            <person name="Li M."/>
            <person name="Morey-Castro K.E."/>
            <person name="Lavalleur H.J."/>
            <person name="Rangel L.J."/>
            <person name="Ree J.F."/>
            <person name="Shay S.D."/>
            <person name="Sheng Y."/>
            <person name="Smyth J.C."/>
            <person name="Stamm E.A."/>
            <person name="Taylor C.R."/>
            <person name="Vining O.B."/>
            <person name="Wanzeck K.M."/>
            <person name="Watson G."/>
            <person name="Bruck A.J."/>
            <person name="Anders K.R."/>
            <person name="Braun M.A."/>
            <person name="Delesalle V.A."/>
            <person name="Hughes L.E."/>
            <person name="Ware V.C."/>
            <person name="Bradley K.W."/>
            <person name="Barker L.P."/>
            <person name="Asai D.J."/>
            <person name="Bowman C.A."/>
            <person name="Russell D.A."/>
            <person name="Pope W.H."/>
            <person name="Jacobs-Sera D."/>
            <person name="Hendrix R.W."/>
            <person name="Hatfull G.F."/>
        </authorList>
    </citation>
    <scope>NUCLEOTIDE SEQUENCE [LARGE SCALE GENOMIC DNA]</scope>
</reference>
<keyword evidence="2" id="KW-1185">Reference proteome</keyword>
<organism evidence="1 2">
    <name type="scientific">Mycobacterium phage Sparky</name>
    <dbReference type="NCBI Taxonomy" id="1527493"/>
    <lineage>
        <taxon>Viruses</taxon>
        <taxon>Duplodnaviria</taxon>
        <taxon>Heunggongvirae</taxon>
        <taxon>Uroviricota</taxon>
        <taxon>Caudoviricetes</taxon>
        <taxon>Sparkyvirus</taxon>
        <taxon>Sparkyvirus sparky</taxon>
    </lineage>
</organism>
<dbReference type="GeneID" id="23680210"/>
<evidence type="ECO:0000313" key="2">
    <source>
        <dbReference type="Proteomes" id="UP000028659"/>
    </source>
</evidence>
<protein>
    <submittedName>
        <fullName evidence="1">Uncharacterized protein</fullName>
    </submittedName>
</protein>
<dbReference type="KEGG" id="vg:23680210"/>
<name>A0A076G7A7_9CAUD</name>
<evidence type="ECO:0000313" key="1">
    <source>
        <dbReference type="EMBL" id="AII28187.1"/>
    </source>
</evidence>
<gene>
    <name evidence="1" type="primary">43</name>
    <name evidence="1" type="ORF">PBI_SPARKY_43</name>
</gene>
<sequence length="128" mass="14384">MSGLKTSVDHLPALSVNPPGVLVLTRHTEGDETWLTVKRADPVVEFTDELLTDFAAGGDNNGMYPGVRFEPQHHDDPYGASGPGCRRDGQGDCYTNWLLHIDARDRHVVYRIGEYKHQLNSWVARWPD</sequence>
<dbReference type="Proteomes" id="UP000028659">
    <property type="component" value="Genome"/>
</dbReference>